<dbReference type="Proteomes" id="UP001279734">
    <property type="component" value="Unassembled WGS sequence"/>
</dbReference>
<feature type="region of interest" description="Disordered" evidence="1">
    <location>
        <begin position="329"/>
        <end position="348"/>
    </location>
</feature>
<feature type="region of interest" description="Disordered" evidence="1">
    <location>
        <begin position="274"/>
        <end position="305"/>
    </location>
</feature>
<proteinExistence type="predicted"/>
<name>A0AAD3S809_NEPGR</name>
<evidence type="ECO:0000256" key="1">
    <source>
        <dbReference type="SAM" id="MobiDB-lite"/>
    </source>
</evidence>
<gene>
    <name evidence="2" type="ORF">Nepgr_007836</name>
</gene>
<feature type="compositionally biased region" description="Polar residues" evidence="1">
    <location>
        <begin position="330"/>
        <end position="348"/>
    </location>
</feature>
<reference evidence="2" key="1">
    <citation type="submission" date="2023-05" db="EMBL/GenBank/DDBJ databases">
        <title>Nepenthes gracilis genome sequencing.</title>
        <authorList>
            <person name="Fukushima K."/>
        </authorList>
    </citation>
    <scope>NUCLEOTIDE SEQUENCE</scope>
    <source>
        <strain evidence="2">SING2019-196</strain>
    </source>
</reference>
<sequence>MFSKRHKKVFNRDYSGVQPGAGAAIPENNPSQASRKTQWGIMITVDCTEESHQLSAPDRVAGRMDLKLNGDVDPPSQMTHVTDNISESRRQDVVIHSSLLDASDQLLEVKAVECCEGSRTPSPNIEIISSLIDVFGLKICADRTLFEAGVLLTVGHDGEGYEVPVPKEHDEEKTISDSIMQFPEILPVDGDPIGSSEVGFSIEACNVGLDAAALLVGVHDADSPPGPPATLFDHHISGSCAELPDGGMGADADCNVYWVLRSFNGGKGSWRYSRKPETLGRTASPVPPSNSSKAIHNSKADNPPDLVEGNGINAGIVFAEANNLGGNCPRLSNSNPGTSGTTDKAAPDSNSFAALLSLEADTLHTLSEGSGNPEISHSVEPAPDSKLSDGVLVPLDELPLVVDSSSRSQNFFFVAPAVWVGWRDCNFASDQFLLMPGVGRDRRMATSDKQLKDAGSCIWPFCWVVASSL</sequence>
<evidence type="ECO:0000313" key="3">
    <source>
        <dbReference type="Proteomes" id="UP001279734"/>
    </source>
</evidence>
<evidence type="ECO:0000313" key="2">
    <source>
        <dbReference type="EMBL" id="GMH05996.1"/>
    </source>
</evidence>
<organism evidence="2 3">
    <name type="scientific">Nepenthes gracilis</name>
    <name type="common">Slender pitcher plant</name>
    <dbReference type="NCBI Taxonomy" id="150966"/>
    <lineage>
        <taxon>Eukaryota</taxon>
        <taxon>Viridiplantae</taxon>
        <taxon>Streptophyta</taxon>
        <taxon>Embryophyta</taxon>
        <taxon>Tracheophyta</taxon>
        <taxon>Spermatophyta</taxon>
        <taxon>Magnoliopsida</taxon>
        <taxon>eudicotyledons</taxon>
        <taxon>Gunneridae</taxon>
        <taxon>Pentapetalae</taxon>
        <taxon>Caryophyllales</taxon>
        <taxon>Nepenthaceae</taxon>
        <taxon>Nepenthes</taxon>
    </lineage>
</organism>
<comment type="caution">
    <text evidence="2">The sequence shown here is derived from an EMBL/GenBank/DDBJ whole genome shotgun (WGS) entry which is preliminary data.</text>
</comment>
<keyword evidence="3" id="KW-1185">Reference proteome</keyword>
<feature type="region of interest" description="Disordered" evidence="1">
    <location>
        <begin position="12"/>
        <end position="35"/>
    </location>
</feature>
<protein>
    <submittedName>
        <fullName evidence="2">Uncharacterized protein</fullName>
    </submittedName>
</protein>
<dbReference type="AlphaFoldDB" id="A0AAD3S809"/>
<accession>A0AAD3S809</accession>
<dbReference type="EMBL" id="BSYO01000006">
    <property type="protein sequence ID" value="GMH05996.1"/>
    <property type="molecule type" value="Genomic_DNA"/>
</dbReference>